<dbReference type="PANTHER" id="PTHR24412">
    <property type="entry name" value="KELCH PROTEIN"/>
    <property type="match status" value="1"/>
</dbReference>
<name>A0A6J6SGL9_9ZZZZ</name>
<evidence type="ECO:0000256" key="1">
    <source>
        <dbReference type="ARBA" id="ARBA00022441"/>
    </source>
</evidence>
<accession>A0A6J6SGL9</accession>
<sequence>MELEDRLSRAVHEALARVETGPGDRPAAEAAGRGLRRRRRMASGACALAVVIGGVGLVAVVDTHRPGDRLPTASSSGWRAAAPSPLSPRYDPLMAWTGSEVLVVGGHTDVPCPPAADCVRPPATAVARDAAAYDPESDEWRPIADPPGRFDEFIGSVVVDGDLVVADGREWSRFDADADAWTRLPDAPEPGLRSLTTADGLVYALGADRVRVLDLEQGVWSDLPPDPLTPRLSEGSLFATDAGLLLTGVDYDGVAPDEPVLQQVDVWDGERWRRLPTTGQLYDFTHWTGRHLVSIDPGSADGGEVDGWDRAYPNGGSLDPTTGQWSPIPGLPTDYLPPSDRPWLVEAADGPLVAGAGRVYDDSTGQWRELGRPDSPLDSELTAVWADGELVSFGGFDSDAGYDDTSGLAAQTWIWSP</sequence>
<dbReference type="InterPro" id="IPR011043">
    <property type="entry name" value="Gal_Oxase/kelch_b-propeller"/>
</dbReference>
<gene>
    <name evidence="4" type="ORF">UFOPK2579_02724</name>
</gene>
<keyword evidence="3" id="KW-1133">Transmembrane helix</keyword>
<keyword evidence="2" id="KW-0677">Repeat</keyword>
<evidence type="ECO:0000256" key="3">
    <source>
        <dbReference type="SAM" id="Phobius"/>
    </source>
</evidence>
<dbReference type="EMBL" id="CAEZXR010000437">
    <property type="protein sequence ID" value="CAB4733439.1"/>
    <property type="molecule type" value="Genomic_DNA"/>
</dbReference>
<proteinExistence type="predicted"/>
<protein>
    <submittedName>
        <fullName evidence="4">Unannotated protein</fullName>
    </submittedName>
</protein>
<dbReference type="SUPFAM" id="SSF50965">
    <property type="entry name" value="Galactose oxidase, central domain"/>
    <property type="match status" value="1"/>
</dbReference>
<dbReference type="PANTHER" id="PTHR24412:SF489">
    <property type="entry name" value="RING FINGER DOMAIN AND KELCH REPEAT-CONTAINING PROTEIN DDB_G0271372"/>
    <property type="match status" value="1"/>
</dbReference>
<reference evidence="4" key="1">
    <citation type="submission" date="2020-05" db="EMBL/GenBank/DDBJ databases">
        <authorList>
            <person name="Chiriac C."/>
            <person name="Salcher M."/>
            <person name="Ghai R."/>
            <person name="Kavagutti S V."/>
        </authorList>
    </citation>
    <scope>NUCLEOTIDE SEQUENCE</scope>
</reference>
<evidence type="ECO:0000256" key="2">
    <source>
        <dbReference type="ARBA" id="ARBA00022737"/>
    </source>
</evidence>
<dbReference type="Gene3D" id="2.120.10.80">
    <property type="entry name" value="Kelch-type beta propeller"/>
    <property type="match status" value="2"/>
</dbReference>
<evidence type="ECO:0000313" key="4">
    <source>
        <dbReference type="EMBL" id="CAB4733439.1"/>
    </source>
</evidence>
<organism evidence="4">
    <name type="scientific">freshwater metagenome</name>
    <dbReference type="NCBI Taxonomy" id="449393"/>
    <lineage>
        <taxon>unclassified sequences</taxon>
        <taxon>metagenomes</taxon>
        <taxon>ecological metagenomes</taxon>
    </lineage>
</organism>
<feature type="transmembrane region" description="Helical" evidence="3">
    <location>
        <begin position="41"/>
        <end position="61"/>
    </location>
</feature>
<keyword evidence="3" id="KW-0812">Transmembrane</keyword>
<dbReference type="InterPro" id="IPR015915">
    <property type="entry name" value="Kelch-typ_b-propeller"/>
</dbReference>
<dbReference type="AlphaFoldDB" id="A0A6J6SGL9"/>
<keyword evidence="1" id="KW-0880">Kelch repeat</keyword>
<keyword evidence="3" id="KW-0472">Membrane</keyword>